<dbReference type="GO" id="GO:0005634">
    <property type="term" value="C:nucleus"/>
    <property type="evidence" value="ECO:0007669"/>
    <property type="project" value="UniProtKB-SubCell"/>
</dbReference>
<evidence type="ECO:0000256" key="5">
    <source>
        <dbReference type="ARBA" id="ARBA00023163"/>
    </source>
</evidence>
<dbReference type="PRINTS" id="PR00056">
    <property type="entry name" value="HSFDOMAIN"/>
</dbReference>
<dbReference type="SUPFAM" id="SSF46785">
    <property type="entry name" value="Winged helix' DNA-binding domain"/>
    <property type="match status" value="1"/>
</dbReference>
<dbReference type="PANTHER" id="PTHR10015">
    <property type="entry name" value="HEAT SHOCK TRANSCRIPTION FACTOR"/>
    <property type="match status" value="1"/>
</dbReference>
<evidence type="ECO:0000313" key="10">
    <source>
        <dbReference type="EMBL" id="GBB99720.1"/>
    </source>
</evidence>
<gene>
    <name evidence="10" type="ORF">RclHR1_36010001</name>
</gene>
<feature type="compositionally biased region" description="Low complexity" evidence="8">
    <location>
        <begin position="46"/>
        <end position="56"/>
    </location>
</feature>
<feature type="compositionally biased region" description="Low complexity" evidence="8">
    <location>
        <begin position="24"/>
        <end position="38"/>
    </location>
</feature>
<dbReference type="InterPro" id="IPR036390">
    <property type="entry name" value="WH_DNA-bd_sf"/>
</dbReference>
<feature type="compositionally biased region" description="Low complexity" evidence="8">
    <location>
        <begin position="364"/>
        <end position="373"/>
    </location>
</feature>
<feature type="compositionally biased region" description="Low complexity" evidence="8">
    <location>
        <begin position="67"/>
        <end position="84"/>
    </location>
</feature>
<keyword evidence="3" id="KW-0805">Transcription regulation</keyword>
<dbReference type="FunFam" id="1.10.10.10:FF:000027">
    <property type="entry name" value="Heat shock transcription factor 1"/>
    <property type="match status" value="1"/>
</dbReference>
<dbReference type="STRING" id="94130.A0A2Z6RCN2"/>
<feature type="region of interest" description="Disordered" evidence="8">
    <location>
        <begin position="411"/>
        <end position="431"/>
    </location>
</feature>
<evidence type="ECO:0000256" key="8">
    <source>
        <dbReference type="SAM" id="MobiDB-lite"/>
    </source>
</evidence>
<protein>
    <recommendedName>
        <fullName evidence="9">HSF-type DNA-binding domain-containing protein</fullName>
    </recommendedName>
</protein>
<feature type="compositionally biased region" description="Low complexity" evidence="8">
    <location>
        <begin position="488"/>
        <end position="519"/>
    </location>
</feature>
<dbReference type="InterPro" id="IPR036388">
    <property type="entry name" value="WH-like_DNA-bd_sf"/>
</dbReference>
<sequence>FLANLAPDISDNTINNFKPIMEKGNNNSNNNGNTNNNSVDNTQRDNNNSNNNNNNNTREFYMPQSEPPGTSLPGSSTSTPLDTSPFHEPLAAPVTTTSPTPSTNLTNVSPSPSTNNLTTTTTTTTTATTATTTTTPTPAAAHKTQAAFVNKLYTMVEDQSIQNLISWAPSGDVFSVSNPTEFSKSVLPQYFKHNNWQMYGFHKVNDMFHANPTSESQAWEFKHSDFRRGHLAALQNIKRKSSKPPNPIIKGNLGNSGTGQNPSADTDTRDDRIDCLTTQMSEMMDRMRQMSESYSLLYAETVSCKMLQSKHQQVITAITSLLATMSREDDSNDPRSLKRKFDIDLLTAEVAKLGQGDIPPPSHSPMMQHPSSHYPREHPTRSMSTPQPMVGLEPTSNMHTNSMNDIEYRMQTSSPFGSNHHRPQSKVHQTSSPLAMLPEIPFSSFQPSNNYLRHRSPEPISGVSPANSRSASLDTYSSRSVSGSQTASQYSQSNSHSSHMSSSSLPSPPTRRTSQPASSLGFGSDSNLLNPSENRYKDNNSSTISQSQSQQQRPPSSSSTSPTPFKSENPVVNNPSTSQTRAPPLSDPPDNNEEFVKRRKRN</sequence>
<feature type="compositionally biased region" description="Low complexity" evidence="8">
    <location>
        <begin position="91"/>
        <end position="138"/>
    </location>
</feature>
<evidence type="ECO:0000256" key="1">
    <source>
        <dbReference type="ARBA" id="ARBA00004123"/>
    </source>
</evidence>
<feature type="region of interest" description="Disordered" evidence="8">
    <location>
        <begin position="448"/>
        <end position="602"/>
    </location>
</feature>
<keyword evidence="4" id="KW-0238">DNA-binding</keyword>
<evidence type="ECO:0000259" key="9">
    <source>
        <dbReference type="SMART" id="SM00415"/>
    </source>
</evidence>
<feature type="compositionally biased region" description="Polar residues" evidence="8">
    <location>
        <begin position="253"/>
        <end position="265"/>
    </location>
</feature>
<comment type="subcellular location">
    <subcellularLocation>
        <location evidence="1">Nucleus</location>
    </subcellularLocation>
</comment>
<dbReference type="Gene3D" id="1.10.10.10">
    <property type="entry name" value="Winged helix-like DNA-binding domain superfamily/Winged helix DNA-binding domain"/>
    <property type="match status" value="1"/>
</dbReference>
<comment type="caution">
    <text evidence="10">The sequence shown here is derived from an EMBL/GenBank/DDBJ whole genome shotgun (WGS) entry which is preliminary data.</text>
</comment>
<dbReference type="Proteomes" id="UP000247702">
    <property type="component" value="Unassembled WGS sequence"/>
</dbReference>
<dbReference type="PANTHER" id="PTHR10015:SF427">
    <property type="entry name" value="HEAT SHOCK FACTOR PROTEIN"/>
    <property type="match status" value="1"/>
</dbReference>
<dbReference type="InterPro" id="IPR000232">
    <property type="entry name" value="HSF_DNA-bd"/>
</dbReference>
<evidence type="ECO:0000256" key="3">
    <source>
        <dbReference type="ARBA" id="ARBA00023015"/>
    </source>
</evidence>
<feature type="compositionally biased region" description="Low complexity" evidence="8">
    <location>
        <begin position="541"/>
        <end position="564"/>
    </location>
</feature>
<keyword evidence="6" id="KW-0539">Nucleus</keyword>
<feature type="domain" description="HSF-type DNA-binding" evidence="9">
    <location>
        <begin position="144"/>
        <end position="240"/>
    </location>
</feature>
<evidence type="ECO:0000256" key="6">
    <source>
        <dbReference type="ARBA" id="ARBA00023242"/>
    </source>
</evidence>
<dbReference type="AlphaFoldDB" id="A0A2Z6RCN2"/>
<name>A0A2Z6RCN2_9GLOM</name>
<feature type="region of interest" description="Disordered" evidence="8">
    <location>
        <begin position="357"/>
        <end position="386"/>
    </location>
</feature>
<keyword evidence="11" id="KW-1185">Reference proteome</keyword>
<feature type="compositionally biased region" description="Polar residues" evidence="8">
    <location>
        <begin position="464"/>
        <end position="487"/>
    </location>
</feature>
<accession>A0A2Z6RCN2</accession>
<evidence type="ECO:0000313" key="11">
    <source>
        <dbReference type="Proteomes" id="UP000247702"/>
    </source>
</evidence>
<organism evidence="10 11">
    <name type="scientific">Rhizophagus clarus</name>
    <dbReference type="NCBI Taxonomy" id="94130"/>
    <lineage>
        <taxon>Eukaryota</taxon>
        <taxon>Fungi</taxon>
        <taxon>Fungi incertae sedis</taxon>
        <taxon>Mucoromycota</taxon>
        <taxon>Glomeromycotina</taxon>
        <taxon>Glomeromycetes</taxon>
        <taxon>Glomerales</taxon>
        <taxon>Glomeraceae</taxon>
        <taxon>Rhizophagus</taxon>
    </lineage>
</organism>
<proteinExistence type="inferred from homology"/>
<dbReference type="GO" id="GO:0003700">
    <property type="term" value="F:DNA-binding transcription factor activity"/>
    <property type="evidence" value="ECO:0007669"/>
    <property type="project" value="InterPro"/>
</dbReference>
<dbReference type="GO" id="GO:0043565">
    <property type="term" value="F:sequence-specific DNA binding"/>
    <property type="evidence" value="ECO:0007669"/>
    <property type="project" value="InterPro"/>
</dbReference>
<feature type="region of interest" description="Disordered" evidence="8">
    <location>
        <begin position="235"/>
        <end position="271"/>
    </location>
</feature>
<evidence type="ECO:0000256" key="7">
    <source>
        <dbReference type="RuleBase" id="RU004020"/>
    </source>
</evidence>
<feature type="region of interest" description="Disordered" evidence="8">
    <location>
        <begin position="1"/>
        <end position="138"/>
    </location>
</feature>
<dbReference type="SMART" id="SM00415">
    <property type="entry name" value="HSF"/>
    <property type="match status" value="1"/>
</dbReference>
<reference evidence="10 11" key="1">
    <citation type="submission" date="2017-11" db="EMBL/GenBank/DDBJ databases">
        <title>The genome of Rhizophagus clarus HR1 reveals common genetic basis of auxotrophy among arbuscular mycorrhizal fungi.</title>
        <authorList>
            <person name="Kobayashi Y."/>
        </authorList>
    </citation>
    <scope>NUCLEOTIDE SEQUENCE [LARGE SCALE GENOMIC DNA]</scope>
    <source>
        <strain evidence="10 11">HR1</strain>
    </source>
</reference>
<dbReference type="Pfam" id="PF00447">
    <property type="entry name" value="HSF_DNA-bind"/>
    <property type="match status" value="1"/>
</dbReference>
<feature type="compositionally biased region" description="Polar residues" evidence="8">
    <location>
        <begin position="524"/>
        <end position="533"/>
    </location>
</feature>
<evidence type="ECO:0000256" key="2">
    <source>
        <dbReference type="ARBA" id="ARBA00006403"/>
    </source>
</evidence>
<feature type="non-terminal residue" evidence="10">
    <location>
        <position position="1"/>
    </location>
</feature>
<evidence type="ECO:0000256" key="4">
    <source>
        <dbReference type="ARBA" id="ARBA00023125"/>
    </source>
</evidence>
<feature type="compositionally biased region" description="Polar residues" evidence="8">
    <location>
        <begin position="570"/>
        <end position="581"/>
    </location>
</feature>
<keyword evidence="5" id="KW-0804">Transcription</keyword>
<comment type="similarity">
    <text evidence="2 7">Belongs to the HSF family.</text>
</comment>
<dbReference type="EMBL" id="BEXD01002893">
    <property type="protein sequence ID" value="GBB99720.1"/>
    <property type="molecule type" value="Genomic_DNA"/>
</dbReference>